<keyword evidence="3" id="KW-1185">Reference proteome</keyword>
<proteinExistence type="predicted"/>
<dbReference type="AlphaFoldDB" id="A0AAJ0CJY7"/>
<sequence length="249" mass="27728">MCYQHVASLIAESSVIHIADIATLGFLLDAMDPPSNASSSLCPNRLFSNAFSSIKSLDLSFRLPRQVYTAIEAQSTQPNSTCTPNQKPSPATTWISMWTDLAHLKHLQALKITLDHDSESSWSAINEQAILRSIHPLTTSPNPELHVTVHMPQVPKTHADPPAHNLPSSFSISRFTRQRFFTERRQDDSVGIVYEEDAYKSFQIPGENVTETVRAAELTMHIWFLGIDLDYLAVEEPSDGESEPELLAS</sequence>
<evidence type="ECO:0000313" key="2">
    <source>
        <dbReference type="EMBL" id="KAK2593029.1"/>
    </source>
</evidence>
<dbReference type="Proteomes" id="UP001251528">
    <property type="component" value="Unassembled WGS sequence"/>
</dbReference>
<name>A0AAJ0CJY7_9HYPO</name>
<comment type="caution">
    <text evidence="2">The sequence shown here is derived from an EMBL/GenBank/DDBJ whole genome shotgun (WGS) entry which is preliminary data.</text>
</comment>
<dbReference type="EMBL" id="JASWJB010000232">
    <property type="protein sequence ID" value="KAK2593029.1"/>
    <property type="molecule type" value="Genomic_DNA"/>
</dbReference>
<dbReference type="Pfam" id="PF24864">
    <property type="entry name" value="DUF7730"/>
    <property type="match status" value="1"/>
</dbReference>
<reference evidence="2" key="1">
    <citation type="submission" date="2023-06" db="EMBL/GenBank/DDBJ databases">
        <title>Conoideocrella luteorostrata (Hypocreales: Clavicipitaceae), a potential biocontrol fungus for elongate hemlock scale in United States Christmas tree production areas.</title>
        <authorList>
            <person name="Barrett H."/>
            <person name="Lovett B."/>
            <person name="Macias A.M."/>
            <person name="Stajich J.E."/>
            <person name="Kasson M.T."/>
        </authorList>
    </citation>
    <scope>NUCLEOTIDE SEQUENCE</scope>
    <source>
        <strain evidence="2">ARSEF 14590</strain>
    </source>
</reference>
<protein>
    <recommendedName>
        <fullName evidence="1">DUF7730 domain-containing protein</fullName>
    </recommendedName>
</protein>
<accession>A0AAJ0CJY7</accession>
<dbReference type="InterPro" id="IPR056632">
    <property type="entry name" value="DUF7730"/>
</dbReference>
<evidence type="ECO:0000313" key="3">
    <source>
        <dbReference type="Proteomes" id="UP001251528"/>
    </source>
</evidence>
<organism evidence="2 3">
    <name type="scientific">Conoideocrella luteorostrata</name>
    <dbReference type="NCBI Taxonomy" id="1105319"/>
    <lineage>
        <taxon>Eukaryota</taxon>
        <taxon>Fungi</taxon>
        <taxon>Dikarya</taxon>
        <taxon>Ascomycota</taxon>
        <taxon>Pezizomycotina</taxon>
        <taxon>Sordariomycetes</taxon>
        <taxon>Hypocreomycetidae</taxon>
        <taxon>Hypocreales</taxon>
        <taxon>Clavicipitaceae</taxon>
        <taxon>Conoideocrella</taxon>
    </lineage>
</organism>
<evidence type="ECO:0000259" key="1">
    <source>
        <dbReference type="Pfam" id="PF24864"/>
    </source>
</evidence>
<gene>
    <name evidence="2" type="ORF">QQS21_009283</name>
</gene>
<feature type="domain" description="DUF7730" evidence="1">
    <location>
        <begin position="43"/>
        <end position="144"/>
    </location>
</feature>